<reference evidence="4" key="1">
    <citation type="submission" date="2016-10" db="EMBL/GenBank/DDBJ databases">
        <authorList>
            <person name="Varghese N."/>
            <person name="Submissions S."/>
        </authorList>
    </citation>
    <scope>NUCLEOTIDE SEQUENCE [LARGE SCALE GENOMIC DNA]</scope>
    <source>
        <strain evidence="4">DSM 22127</strain>
    </source>
</reference>
<proteinExistence type="predicted"/>
<dbReference type="AlphaFoldDB" id="A0A1H1Q5E4"/>
<feature type="transmembrane region" description="Helical" evidence="2">
    <location>
        <begin position="60"/>
        <end position="78"/>
    </location>
</feature>
<evidence type="ECO:0008006" key="5">
    <source>
        <dbReference type="Google" id="ProtNLM"/>
    </source>
</evidence>
<gene>
    <name evidence="3" type="ORF">SAMN04488570_1323</name>
</gene>
<protein>
    <recommendedName>
        <fullName evidence="5">DUF4235 domain-containing protein</fullName>
    </recommendedName>
</protein>
<organism evidence="3 4">
    <name type="scientific">Nocardioides scoriae</name>
    <dbReference type="NCBI Taxonomy" id="642780"/>
    <lineage>
        <taxon>Bacteria</taxon>
        <taxon>Bacillati</taxon>
        <taxon>Actinomycetota</taxon>
        <taxon>Actinomycetes</taxon>
        <taxon>Propionibacteriales</taxon>
        <taxon>Nocardioidaceae</taxon>
        <taxon>Nocardioides</taxon>
    </lineage>
</organism>
<name>A0A1H1Q5E4_9ACTN</name>
<feature type="region of interest" description="Disordered" evidence="1">
    <location>
        <begin position="89"/>
        <end position="112"/>
    </location>
</feature>
<sequence length="112" mass="12006">MAKKDTQQQDSSKVWSIFSLGAALLGATVARKTVTKSWQAATGKNPPANPADPDVDLWEAVLWAAASGTIIQIARMLFSRRAAHYYARSTGHLPPGLGRDNQDPSKSDPATT</sequence>
<accession>A0A1H1Q5E4</accession>
<evidence type="ECO:0000256" key="2">
    <source>
        <dbReference type="SAM" id="Phobius"/>
    </source>
</evidence>
<evidence type="ECO:0000313" key="4">
    <source>
        <dbReference type="Proteomes" id="UP000198859"/>
    </source>
</evidence>
<keyword evidence="2" id="KW-0812">Transmembrane</keyword>
<keyword evidence="2" id="KW-0472">Membrane</keyword>
<keyword evidence="4" id="KW-1185">Reference proteome</keyword>
<dbReference type="InterPro" id="IPR025329">
    <property type="entry name" value="DUF4235"/>
</dbReference>
<evidence type="ECO:0000313" key="3">
    <source>
        <dbReference type="EMBL" id="SDS18728.1"/>
    </source>
</evidence>
<dbReference type="OrthoDB" id="6293727at2"/>
<dbReference type="EMBL" id="LT629757">
    <property type="protein sequence ID" value="SDS18728.1"/>
    <property type="molecule type" value="Genomic_DNA"/>
</dbReference>
<dbReference type="STRING" id="642780.SAMN04488570_1323"/>
<dbReference type="RefSeq" id="WP_091727493.1">
    <property type="nucleotide sequence ID" value="NZ_LT629757.1"/>
</dbReference>
<evidence type="ECO:0000256" key="1">
    <source>
        <dbReference type="SAM" id="MobiDB-lite"/>
    </source>
</evidence>
<dbReference type="Pfam" id="PF14019">
    <property type="entry name" value="DUF4235"/>
    <property type="match status" value="1"/>
</dbReference>
<keyword evidence="2" id="KW-1133">Transmembrane helix</keyword>
<dbReference type="Proteomes" id="UP000198859">
    <property type="component" value="Chromosome I"/>
</dbReference>